<evidence type="ECO:0000259" key="8">
    <source>
        <dbReference type="Pfam" id="PF12805"/>
    </source>
</evidence>
<evidence type="ECO:0000256" key="3">
    <source>
        <dbReference type="ARBA" id="ARBA00022692"/>
    </source>
</evidence>
<feature type="domain" description="Integral membrane protein YccS N-terminal" evidence="8">
    <location>
        <begin position="71"/>
        <end position="348"/>
    </location>
</feature>
<keyword evidence="5 7" id="KW-0472">Membrane</keyword>
<evidence type="ECO:0000313" key="11">
    <source>
        <dbReference type="Proteomes" id="UP000474175"/>
    </source>
</evidence>
<dbReference type="Pfam" id="PF12805">
    <property type="entry name" value="FUSC-like"/>
    <property type="match status" value="1"/>
</dbReference>
<keyword evidence="3 7" id="KW-0812">Transmembrane</keyword>
<dbReference type="Proteomes" id="UP000474175">
    <property type="component" value="Unassembled WGS sequence"/>
</dbReference>
<keyword evidence="11" id="KW-1185">Reference proteome</keyword>
<dbReference type="PANTHER" id="PTHR30509:SF23">
    <property type="entry name" value="INNER MEMBRANE PROTEIN"/>
    <property type="match status" value="1"/>
</dbReference>
<keyword evidence="2" id="KW-1003">Cell membrane</keyword>
<dbReference type="GO" id="GO:0005886">
    <property type="term" value="C:plasma membrane"/>
    <property type="evidence" value="ECO:0007669"/>
    <property type="project" value="UniProtKB-SubCell"/>
</dbReference>
<keyword evidence="4 7" id="KW-1133">Transmembrane helix</keyword>
<evidence type="ECO:0000256" key="5">
    <source>
        <dbReference type="ARBA" id="ARBA00023136"/>
    </source>
</evidence>
<feature type="transmembrane region" description="Helical" evidence="7">
    <location>
        <begin position="138"/>
        <end position="159"/>
    </location>
</feature>
<feature type="transmembrane region" description="Helical" evidence="7">
    <location>
        <begin position="486"/>
        <end position="508"/>
    </location>
</feature>
<evidence type="ECO:0000256" key="7">
    <source>
        <dbReference type="SAM" id="Phobius"/>
    </source>
</evidence>
<feature type="transmembrane region" description="Helical" evidence="7">
    <location>
        <begin position="514"/>
        <end position="532"/>
    </location>
</feature>
<comment type="caution">
    <text evidence="10">The sequence shown here is derived from an EMBL/GenBank/DDBJ whole genome shotgun (WGS) entry which is preliminary data.</text>
</comment>
<name>A0A6L9L3Y0_9BACT</name>
<dbReference type="PANTHER" id="PTHR30509">
    <property type="entry name" value="P-HYDROXYBENZOIC ACID EFFLUX PUMP SUBUNIT-RELATED"/>
    <property type="match status" value="1"/>
</dbReference>
<protein>
    <submittedName>
        <fullName evidence="10">Uncharacterized protein</fullName>
    </submittedName>
</protein>
<feature type="domain" description="Integral membrane bound transporter" evidence="9">
    <location>
        <begin position="402"/>
        <end position="526"/>
    </location>
</feature>
<feature type="transmembrane region" description="Helical" evidence="7">
    <location>
        <begin position="68"/>
        <end position="86"/>
    </location>
</feature>
<evidence type="ECO:0000256" key="6">
    <source>
        <dbReference type="ARBA" id="ARBA00043993"/>
    </source>
</evidence>
<feature type="transmembrane region" description="Helical" evidence="7">
    <location>
        <begin position="98"/>
        <end position="126"/>
    </location>
</feature>
<evidence type="ECO:0000259" key="9">
    <source>
        <dbReference type="Pfam" id="PF13515"/>
    </source>
</evidence>
<sequence>MNRRTRQVNYFLSGQYFSNGLRTTLSILLPSLLMAQLGQLQMGMAMSMGALSVSLSDAPGPVQHRRNGMFATVASGFVVAIVTGFARMNDYTLGLEILLFGFLFSMLAVYGNRATSVGTAALLIMILTLDRPLDAAGIVREALLILVGSVWYTVFSLLASRLQPYRSSQQALGLCIHEIAKFMTIKADFYNTATDLDVDYRRLVTQQVTVSEKQDEVRELLFKSRRFVAESTNRSRLLVLLFVDVVDLYEQIVTMYYDYAAIRERFGHTGILNTIARLIRRLSTELDHIGLAVQSVVPSRKPIDFTHPLNKLKEEIDHLGDREGSTLVLKKILVSLRNISQRLATMQAHVAAPHTSATSLDDLEYGRFVSHQEIDIKSFVDNLSLKSSVFRHSVRVALAMLVGFVVTKFLDYGHHSYWVLLTISVILKPAFSLTKQRNIERIIGTFAGGLIGVAILRLIPNQTAHFVLMVLFMIGTYSAQRVNYIVMVICLTPFILILFNFLGISYFGAAEERLLDTILGGIISFMASYLIFPRWESELLSKPLHNTLAANVRYVQLLLDILSGKGVTVVDYKLARKDVYVTSANLAAAFERMVSEPKHKQRNERTIYKFVVLNHILSANVATITSTLVNEPTQTYATTVIRPVKRALFSLNEALRRLDHPIDQGNSETPLKTASADAIGLTSISADDKLLNEQLNFIQQISNDINKLADQIND</sequence>
<proteinExistence type="inferred from homology"/>
<comment type="subcellular location">
    <subcellularLocation>
        <location evidence="1">Cell membrane</location>
        <topology evidence="1">Multi-pass membrane protein</topology>
    </subcellularLocation>
</comment>
<dbReference type="Pfam" id="PF13515">
    <property type="entry name" value="FUSC_2"/>
    <property type="match status" value="1"/>
</dbReference>
<organism evidence="10 11">
    <name type="scientific">Spirosoma terrae</name>
    <dbReference type="NCBI Taxonomy" id="1968276"/>
    <lineage>
        <taxon>Bacteria</taxon>
        <taxon>Pseudomonadati</taxon>
        <taxon>Bacteroidota</taxon>
        <taxon>Cytophagia</taxon>
        <taxon>Cytophagales</taxon>
        <taxon>Cytophagaceae</taxon>
        <taxon>Spirosoma</taxon>
    </lineage>
</organism>
<feature type="transmembrane region" description="Helical" evidence="7">
    <location>
        <begin position="393"/>
        <end position="410"/>
    </location>
</feature>
<evidence type="ECO:0000256" key="1">
    <source>
        <dbReference type="ARBA" id="ARBA00004651"/>
    </source>
</evidence>
<dbReference type="EMBL" id="JAAFZH010000003">
    <property type="protein sequence ID" value="NDU95150.1"/>
    <property type="molecule type" value="Genomic_DNA"/>
</dbReference>
<reference evidence="10 11" key="1">
    <citation type="submission" date="2020-02" db="EMBL/GenBank/DDBJ databases">
        <title>Draft genome sequence of two Spirosoma agri KCTC 52727 and Spirosoma terrae KCTC 52035.</title>
        <authorList>
            <person name="Rojas J."/>
            <person name="Ambika Manirajan B."/>
            <person name="Suarez C."/>
            <person name="Ratering S."/>
            <person name="Schnell S."/>
        </authorList>
    </citation>
    <scope>NUCLEOTIDE SEQUENCE [LARGE SCALE GENOMIC DNA]</scope>
    <source>
        <strain evidence="10 11">KCTC 52035</strain>
    </source>
</reference>
<comment type="similarity">
    <text evidence="6">Belongs to the YccS/YhfK family.</text>
</comment>
<accession>A0A6L9L3Y0</accession>
<evidence type="ECO:0000256" key="2">
    <source>
        <dbReference type="ARBA" id="ARBA00022475"/>
    </source>
</evidence>
<dbReference type="RefSeq" id="WP_163946547.1">
    <property type="nucleotide sequence ID" value="NZ_JAAFZH010000003.1"/>
</dbReference>
<evidence type="ECO:0000256" key="4">
    <source>
        <dbReference type="ARBA" id="ARBA00022989"/>
    </source>
</evidence>
<dbReference type="InterPro" id="IPR049453">
    <property type="entry name" value="Memb_transporter_dom"/>
</dbReference>
<gene>
    <name evidence="10" type="ORF">GK108_09720</name>
</gene>
<dbReference type="InterPro" id="IPR032692">
    <property type="entry name" value="YccS_N"/>
</dbReference>
<dbReference type="AlphaFoldDB" id="A0A6L9L3Y0"/>
<evidence type="ECO:0000313" key="10">
    <source>
        <dbReference type="EMBL" id="NDU95150.1"/>
    </source>
</evidence>
<feature type="transmembrane region" description="Helical" evidence="7">
    <location>
        <begin position="441"/>
        <end position="458"/>
    </location>
</feature>